<proteinExistence type="predicted"/>
<dbReference type="EMBL" id="VZOJ01000130">
    <property type="protein sequence ID" value="KAB0632476.1"/>
    <property type="molecule type" value="Genomic_DNA"/>
</dbReference>
<sequence length="66" mass="7395">MPRTASAGAAFLFSLHAHRHRRARHACDRRPRLPAADPRRRLPAPLLPACRSNAATWCGNSPRFLL</sequence>
<gene>
    <name evidence="1" type="ORF">F7R21_29485</name>
</gene>
<dbReference type="Proteomes" id="UP000430232">
    <property type="component" value="Unassembled WGS sequence"/>
</dbReference>
<reference evidence="1 2" key="1">
    <citation type="submission" date="2019-09" db="EMBL/GenBank/DDBJ databases">
        <title>Draft genome sequences of 48 bacterial type strains from the CCUG.</title>
        <authorList>
            <person name="Tunovic T."/>
            <person name="Pineiro-Iglesias B."/>
            <person name="Unosson C."/>
            <person name="Inganas E."/>
            <person name="Ohlen M."/>
            <person name="Cardew S."/>
            <person name="Jensie-Markopoulos S."/>
            <person name="Salva-Serra F."/>
            <person name="Jaen-Luchoro D."/>
            <person name="Karlsson R."/>
            <person name="Svensson-Stadler L."/>
            <person name="Chun J."/>
            <person name="Moore E."/>
        </authorList>
    </citation>
    <scope>NUCLEOTIDE SEQUENCE [LARGE SCALE GENOMIC DNA]</scope>
    <source>
        <strain evidence="1 2">CCUG 54555</strain>
    </source>
</reference>
<name>A0A6H9T4Y0_9BURK</name>
<protein>
    <submittedName>
        <fullName evidence="1">Uncharacterized protein</fullName>
    </submittedName>
</protein>
<dbReference type="AlphaFoldDB" id="A0A6H9T4Y0"/>
<organism evidence="1 2">
    <name type="scientific">Burkholderia latens</name>
    <dbReference type="NCBI Taxonomy" id="488446"/>
    <lineage>
        <taxon>Bacteria</taxon>
        <taxon>Pseudomonadati</taxon>
        <taxon>Pseudomonadota</taxon>
        <taxon>Betaproteobacteria</taxon>
        <taxon>Burkholderiales</taxon>
        <taxon>Burkholderiaceae</taxon>
        <taxon>Burkholderia</taxon>
        <taxon>Burkholderia cepacia complex</taxon>
    </lineage>
</organism>
<evidence type="ECO:0000313" key="1">
    <source>
        <dbReference type="EMBL" id="KAB0632476.1"/>
    </source>
</evidence>
<comment type="caution">
    <text evidence="1">The sequence shown here is derived from an EMBL/GenBank/DDBJ whole genome shotgun (WGS) entry which is preliminary data.</text>
</comment>
<keyword evidence="2" id="KW-1185">Reference proteome</keyword>
<evidence type="ECO:0000313" key="2">
    <source>
        <dbReference type="Proteomes" id="UP000430232"/>
    </source>
</evidence>
<accession>A0A6H9T4Y0</accession>